<protein>
    <recommendedName>
        <fullName evidence="4">TonB C-terminal domain-containing protein</fullName>
    </recommendedName>
</protein>
<reference evidence="2" key="1">
    <citation type="submission" date="2023-03" db="EMBL/GenBank/DDBJ databases">
        <authorList>
            <person name="Cremers G."/>
            <person name="Picone N."/>
        </authorList>
    </citation>
    <scope>NUCLEOTIDE SEQUENCE</scope>
    <source>
        <strain evidence="2">Sample_alias</strain>
    </source>
</reference>
<keyword evidence="3" id="KW-1185">Reference proteome</keyword>
<dbReference type="Proteomes" id="UP001161497">
    <property type="component" value="Chromosome"/>
</dbReference>
<dbReference type="SUPFAM" id="SSF74653">
    <property type="entry name" value="TolA/TonB C-terminal domain"/>
    <property type="match status" value="1"/>
</dbReference>
<organism evidence="2 3">
    <name type="scientific">Candidatus Methylacidiphilum fumarolicum</name>
    <dbReference type="NCBI Taxonomy" id="591154"/>
    <lineage>
        <taxon>Bacteria</taxon>
        <taxon>Pseudomonadati</taxon>
        <taxon>Verrucomicrobiota</taxon>
        <taxon>Methylacidiphilae</taxon>
        <taxon>Methylacidiphilales</taxon>
        <taxon>Methylacidiphilaceae</taxon>
        <taxon>Methylacidiphilum (ex Ratnadevi et al. 2023)</taxon>
    </lineage>
</organism>
<dbReference type="EMBL" id="OX458932">
    <property type="protein sequence ID" value="CAI9086512.1"/>
    <property type="molecule type" value="Genomic_DNA"/>
</dbReference>
<evidence type="ECO:0000313" key="3">
    <source>
        <dbReference type="Proteomes" id="UP001161497"/>
    </source>
</evidence>
<sequence length="265" mass="30498">MQNINLSETNKIHRPFYLQTSSIFFWIIFSILFHFFFLLFCKVTYVAPLQEPLPKSRVYIFSPHNTTLDPFLANRINFLLKYRDPIALIHPNANEKRNHSMIQPHLLLAKTNFPPPALIPPDKEVDFLKTKTVSLDQCAKSFPLSKERPSFGKVLPVMPKKSIAFFDEILKKRLLSSWELPKITTNLLSEARITKLVISVEPDGIVHNALLEESCGNEQADLLALSEVRKLHFAPDPLSKRTVWGKIKIFWSYSDNAQTRNEAVP</sequence>
<accession>A0ABM9IFN9</accession>
<evidence type="ECO:0008006" key="4">
    <source>
        <dbReference type="Google" id="ProtNLM"/>
    </source>
</evidence>
<dbReference type="RefSeq" id="WP_009058287.1">
    <property type="nucleotide sequence ID" value="NZ_LXJS01000021.1"/>
</dbReference>
<keyword evidence="1" id="KW-0812">Transmembrane</keyword>
<keyword evidence="1" id="KW-1133">Transmembrane helix</keyword>
<evidence type="ECO:0000313" key="2">
    <source>
        <dbReference type="EMBL" id="CAI9086512.1"/>
    </source>
</evidence>
<name>A0ABM9IFN9_9BACT</name>
<proteinExistence type="predicted"/>
<keyword evidence="1" id="KW-0472">Membrane</keyword>
<feature type="transmembrane region" description="Helical" evidence="1">
    <location>
        <begin position="23"/>
        <end position="47"/>
    </location>
</feature>
<gene>
    <name evidence="2" type="ORF">MFUM_2201</name>
</gene>
<evidence type="ECO:0000256" key="1">
    <source>
        <dbReference type="SAM" id="Phobius"/>
    </source>
</evidence>